<sequence>MAKVLNYTKYHKINVADHSHHHRRRRQQQQQEQQQQLQQQQQEQIEQPTQQQLSQQKLQLIKQQQKQRQTQITTNQSNNDNNNKHSHFNYNNRSSNNNNNEFINYRTLQQHVANDQPTHFHISNANFQQLTSVSSFSILKNRNSKINKSHNVNSNKTNNKTFMHSLGPPTKTTITTPPSLSSPLPPSTTCSYSSTPSSSLTTSPTCSTVAFNSSTLSIPSTTPLSSSYLNHSNTTYSTYYSTCCVLTYNMFTAYAEAATLQLKRKTQFNKLLHVSGHPDMRSICYLILMAFFYWGVMIRAAVATNITTTTQTPSSTTTTSHVAELNTKTMFYSNLTAETTTIPHNSSNGIRAVHGEGGDPPLPLLGNSSLKLPISLLTSDDTLTNYQRRLLMRREAANVPDFDEDDSSYHDDELDEYEILINNKSALGKYIGAPCNNSKCESTLLHVVCEKDTNTCGCEKNYPVQLGLTRGCDKPKKLGEQCFYDETCQYNDENSLCVQVRHNAMCQCAGGFHSVSYTKPTRRVFCTQDIDELNSDLPTLLGVCIGIGVLAGLICMVLHLFSKTKYPRHRNFGDANLPPPIMYSSETVQSGRPSSRSSIRSSGGSIGSYGNRRSSTGGVGGNNSATAGSKGILVSTSRTGSRRPSLASVHSTSSSVRSYSMMRFEKEQQQKEIRQEMKLRLARLQQHQHQQQHQQHLREYKPQIIIGDTAVSMQHGVALSRITMATPSPITPNSTDELLPAVDESQEYLPKSDIITKPPYAESVASATISAIKNVAASSGTNQNMTSTTNAAAIASTSTSATGMDLASAAAYIGPCSSSNEAL</sequence>
<dbReference type="STRING" id="7375.A0A0L0BUD1"/>
<feature type="transmembrane region" description="Helical" evidence="4">
    <location>
        <begin position="283"/>
        <end position="302"/>
    </location>
</feature>
<feature type="compositionally biased region" description="Low complexity" evidence="3">
    <location>
        <begin position="64"/>
        <end position="81"/>
    </location>
</feature>
<feature type="region of interest" description="Disordered" evidence="3">
    <location>
        <begin position="635"/>
        <end position="654"/>
    </location>
</feature>
<feature type="compositionally biased region" description="Low complexity" evidence="3">
    <location>
        <begin position="28"/>
        <end position="42"/>
    </location>
</feature>
<feature type="compositionally biased region" description="Low complexity" evidence="3">
    <location>
        <begin position="590"/>
        <end position="615"/>
    </location>
</feature>
<evidence type="ECO:0000256" key="2">
    <source>
        <dbReference type="ARBA" id="ARBA00022525"/>
    </source>
</evidence>
<keyword evidence="2" id="KW-0964">Secreted</keyword>
<keyword evidence="4" id="KW-1133">Transmembrane helix</keyword>
<keyword evidence="6" id="KW-1185">Reference proteome</keyword>
<keyword evidence="4" id="KW-0472">Membrane</keyword>
<feature type="compositionally biased region" description="Low complexity" evidence="3">
    <location>
        <begin position="88"/>
        <end position="100"/>
    </location>
</feature>
<dbReference type="PANTHER" id="PTHR47246">
    <property type="entry name" value="MUCIN-19"/>
    <property type="match status" value="1"/>
</dbReference>
<feature type="transmembrane region" description="Helical" evidence="4">
    <location>
        <begin position="239"/>
        <end position="262"/>
    </location>
</feature>
<name>A0A0L0BUD1_LUCCU</name>
<comment type="subcellular location">
    <subcellularLocation>
        <location evidence="1">Secreted</location>
    </subcellularLocation>
</comment>
<evidence type="ECO:0000313" key="6">
    <source>
        <dbReference type="Proteomes" id="UP000037069"/>
    </source>
</evidence>
<reference evidence="5 6" key="1">
    <citation type="journal article" date="2015" name="Nat. Commun.">
        <title>Lucilia cuprina genome unlocks parasitic fly biology to underpin future interventions.</title>
        <authorList>
            <person name="Anstead C.A."/>
            <person name="Korhonen P.K."/>
            <person name="Young N.D."/>
            <person name="Hall R.S."/>
            <person name="Jex A.R."/>
            <person name="Murali S.C."/>
            <person name="Hughes D.S."/>
            <person name="Lee S.F."/>
            <person name="Perry T."/>
            <person name="Stroehlein A.J."/>
            <person name="Ansell B.R."/>
            <person name="Breugelmans B."/>
            <person name="Hofmann A."/>
            <person name="Qu J."/>
            <person name="Dugan S."/>
            <person name="Lee S.L."/>
            <person name="Chao H."/>
            <person name="Dinh H."/>
            <person name="Han Y."/>
            <person name="Doddapaneni H.V."/>
            <person name="Worley K.C."/>
            <person name="Muzny D.M."/>
            <person name="Ioannidis P."/>
            <person name="Waterhouse R.M."/>
            <person name="Zdobnov E.M."/>
            <person name="James P.J."/>
            <person name="Bagnall N.H."/>
            <person name="Kotze A.C."/>
            <person name="Gibbs R.A."/>
            <person name="Richards S."/>
            <person name="Batterham P."/>
            <person name="Gasser R.B."/>
        </authorList>
    </citation>
    <scope>NUCLEOTIDE SEQUENCE [LARGE SCALE GENOMIC DNA]</scope>
    <source>
        <strain evidence="5 6">LS</strain>
        <tissue evidence="5">Full body</tissue>
    </source>
</reference>
<feature type="compositionally biased region" description="Polar residues" evidence="3">
    <location>
        <begin position="149"/>
        <end position="162"/>
    </location>
</feature>
<dbReference type="OrthoDB" id="6345081at2759"/>
<protein>
    <recommendedName>
        <fullName evidence="7">EB domain-containing protein</fullName>
    </recommendedName>
</protein>
<dbReference type="Proteomes" id="UP000037069">
    <property type="component" value="Unassembled WGS sequence"/>
</dbReference>
<feature type="region of interest" description="Disordered" evidence="3">
    <location>
        <begin position="147"/>
        <end position="190"/>
    </location>
</feature>
<proteinExistence type="predicted"/>
<feature type="region of interest" description="Disordered" evidence="3">
    <location>
        <begin position="574"/>
        <end position="629"/>
    </location>
</feature>
<gene>
    <name evidence="5" type="ORF">FF38_00807</name>
</gene>
<organism evidence="5 6">
    <name type="scientific">Lucilia cuprina</name>
    <name type="common">Green bottle fly</name>
    <name type="synonym">Australian sheep blowfly</name>
    <dbReference type="NCBI Taxonomy" id="7375"/>
    <lineage>
        <taxon>Eukaryota</taxon>
        <taxon>Metazoa</taxon>
        <taxon>Ecdysozoa</taxon>
        <taxon>Arthropoda</taxon>
        <taxon>Hexapoda</taxon>
        <taxon>Insecta</taxon>
        <taxon>Pterygota</taxon>
        <taxon>Neoptera</taxon>
        <taxon>Endopterygota</taxon>
        <taxon>Diptera</taxon>
        <taxon>Brachycera</taxon>
        <taxon>Muscomorpha</taxon>
        <taxon>Oestroidea</taxon>
        <taxon>Calliphoridae</taxon>
        <taxon>Luciliinae</taxon>
        <taxon>Lucilia</taxon>
    </lineage>
</organism>
<evidence type="ECO:0008006" key="7">
    <source>
        <dbReference type="Google" id="ProtNLM"/>
    </source>
</evidence>
<feature type="compositionally biased region" description="Low complexity" evidence="3">
    <location>
        <begin position="645"/>
        <end position="654"/>
    </location>
</feature>
<dbReference type="AlphaFoldDB" id="A0A0L0BUD1"/>
<dbReference type="GO" id="GO:0005576">
    <property type="term" value="C:extracellular region"/>
    <property type="evidence" value="ECO:0007669"/>
    <property type="project" value="UniProtKB-SubCell"/>
</dbReference>
<feature type="compositionally biased region" description="Low complexity" evidence="3">
    <location>
        <begin position="168"/>
        <end position="190"/>
    </location>
</feature>
<feature type="region of interest" description="Disordered" evidence="3">
    <location>
        <begin position="12"/>
        <end position="42"/>
    </location>
</feature>
<dbReference type="EMBL" id="JRES01001310">
    <property type="protein sequence ID" value="KNC23680.1"/>
    <property type="molecule type" value="Genomic_DNA"/>
</dbReference>
<feature type="transmembrane region" description="Helical" evidence="4">
    <location>
        <begin position="540"/>
        <end position="561"/>
    </location>
</feature>
<evidence type="ECO:0000313" key="5">
    <source>
        <dbReference type="EMBL" id="KNC23680.1"/>
    </source>
</evidence>
<evidence type="ECO:0000256" key="3">
    <source>
        <dbReference type="SAM" id="MobiDB-lite"/>
    </source>
</evidence>
<keyword evidence="4" id="KW-0812">Transmembrane</keyword>
<feature type="region of interest" description="Disordered" evidence="3">
    <location>
        <begin position="64"/>
        <end position="100"/>
    </location>
</feature>
<accession>A0A0L0BUD1</accession>
<comment type="caution">
    <text evidence="5">The sequence shown here is derived from an EMBL/GenBank/DDBJ whole genome shotgun (WGS) entry which is preliminary data.</text>
</comment>
<dbReference type="PANTHER" id="PTHR47246:SF1">
    <property type="entry name" value="MUCIN-19"/>
    <property type="match status" value="1"/>
</dbReference>
<evidence type="ECO:0000256" key="4">
    <source>
        <dbReference type="SAM" id="Phobius"/>
    </source>
</evidence>
<evidence type="ECO:0000256" key="1">
    <source>
        <dbReference type="ARBA" id="ARBA00004613"/>
    </source>
</evidence>